<feature type="domain" description="Protein kinase" evidence="2">
    <location>
        <begin position="1"/>
        <end position="86"/>
    </location>
</feature>
<sequence>MLEGRVSKAADVYAFGITLWELFTAGHPFKGVPRALLGHQITREALRPRWPCATPPGFSALASQCWNHVADARPSFEAVLEELVALRAAEPGDTPPLTVVGPKPLSSPSARGMGSTAAGGDTGQLVKRQQGKAQQRWWEGSQAVTGPSQPPRHPQRPPSGTAPSCCRK</sequence>
<dbReference type="EMBL" id="BLLF01004107">
    <property type="protein sequence ID" value="GFH28932.1"/>
    <property type="molecule type" value="Genomic_DNA"/>
</dbReference>
<reference evidence="3 4" key="1">
    <citation type="submission" date="2020-02" db="EMBL/GenBank/DDBJ databases">
        <title>Draft genome sequence of Haematococcus lacustris strain NIES-144.</title>
        <authorList>
            <person name="Morimoto D."/>
            <person name="Nakagawa S."/>
            <person name="Yoshida T."/>
            <person name="Sawayama S."/>
        </authorList>
    </citation>
    <scope>NUCLEOTIDE SEQUENCE [LARGE SCALE GENOMIC DNA]</scope>
    <source>
        <strain evidence="3 4">NIES-144</strain>
    </source>
</reference>
<keyword evidence="4" id="KW-1185">Reference proteome</keyword>
<gene>
    <name evidence="3" type="ORF">HaLaN_27502</name>
</gene>
<dbReference type="Pfam" id="PF07714">
    <property type="entry name" value="PK_Tyr_Ser-Thr"/>
    <property type="match status" value="1"/>
</dbReference>
<feature type="region of interest" description="Disordered" evidence="1">
    <location>
        <begin position="91"/>
        <end position="168"/>
    </location>
</feature>
<accession>A0A6A0A8Q7</accession>
<dbReference type="GO" id="GO:0005524">
    <property type="term" value="F:ATP binding"/>
    <property type="evidence" value="ECO:0007669"/>
    <property type="project" value="InterPro"/>
</dbReference>
<organism evidence="3 4">
    <name type="scientific">Haematococcus lacustris</name>
    <name type="common">Green alga</name>
    <name type="synonym">Haematococcus pluvialis</name>
    <dbReference type="NCBI Taxonomy" id="44745"/>
    <lineage>
        <taxon>Eukaryota</taxon>
        <taxon>Viridiplantae</taxon>
        <taxon>Chlorophyta</taxon>
        <taxon>core chlorophytes</taxon>
        <taxon>Chlorophyceae</taxon>
        <taxon>CS clade</taxon>
        <taxon>Chlamydomonadales</taxon>
        <taxon>Haematococcaceae</taxon>
        <taxon>Haematococcus</taxon>
    </lineage>
</organism>
<evidence type="ECO:0000313" key="3">
    <source>
        <dbReference type="EMBL" id="GFH28932.1"/>
    </source>
</evidence>
<dbReference type="InterPro" id="IPR000719">
    <property type="entry name" value="Prot_kinase_dom"/>
</dbReference>
<evidence type="ECO:0000256" key="1">
    <source>
        <dbReference type="SAM" id="MobiDB-lite"/>
    </source>
</evidence>
<dbReference type="SUPFAM" id="SSF56112">
    <property type="entry name" value="Protein kinase-like (PK-like)"/>
    <property type="match status" value="1"/>
</dbReference>
<dbReference type="PANTHER" id="PTHR44329:SF214">
    <property type="entry name" value="PROTEIN KINASE DOMAIN-CONTAINING PROTEIN"/>
    <property type="match status" value="1"/>
</dbReference>
<dbReference type="PROSITE" id="PS50011">
    <property type="entry name" value="PROTEIN_KINASE_DOM"/>
    <property type="match status" value="1"/>
</dbReference>
<proteinExistence type="predicted"/>
<dbReference type="AlphaFoldDB" id="A0A6A0A8Q7"/>
<dbReference type="GO" id="GO:0004674">
    <property type="term" value="F:protein serine/threonine kinase activity"/>
    <property type="evidence" value="ECO:0007669"/>
    <property type="project" value="TreeGrafter"/>
</dbReference>
<evidence type="ECO:0000259" key="2">
    <source>
        <dbReference type="PROSITE" id="PS50011"/>
    </source>
</evidence>
<feature type="non-terminal residue" evidence="3">
    <location>
        <position position="1"/>
    </location>
</feature>
<dbReference type="InterPro" id="IPR011009">
    <property type="entry name" value="Kinase-like_dom_sf"/>
</dbReference>
<dbReference type="InterPro" id="IPR001245">
    <property type="entry name" value="Ser-Thr/Tyr_kinase_cat_dom"/>
</dbReference>
<comment type="caution">
    <text evidence="3">The sequence shown here is derived from an EMBL/GenBank/DDBJ whole genome shotgun (WGS) entry which is preliminary data.</text>
</comment>
<dbReference type="InterPro" id="IPR051681">
    <property type="entry name" value="Ser/Thr_Kinases-Pseudokinases"/>
</dbReference>
<evidence type="ECO:0000313" key="4">
    <source>
        <dbReference type="Proteomes" id="UP000485058"/>
    </source>
</evidence>
<dbReference type="PANTHER" id="PTHR44329">
    <property type="entry name" value="SERINE/THREONINE-PROTEIN KINASE TNNI3K-RELATED"/>
    <property type="match status" value="1"/>
</dbReference>
<name>A0A6A0A8Q7_HAELA</name>
<protein>
    <recommendedName>
        <fullName evidence="2">Protein kinase domain-containing protein</fullName>
    </recommendedName>
</protein>
<dbReference type="Gene3D" id="1.10.510.10">
    <property type="entry name" value="Transferase(Phosphotransferase) domain 1"/>
    <property type="match status" value="1"/>
</dbReference>
<dbReference type="Proteomes" id="UP000485058">
    <property type="component" value="Unassembled WGS sequence"/>
</dbReference>